<sequence length="212" mass="22562">MKKIIITLSIIILAVFSNVLISCSNDSEMTNNETNAKSSVANLNKLSGGTGPIVNAPLPNSHKLVVNNNTNTTFYIPFIYAAEGPAGNYKIAKKEGTPITVSPMSTITYVDFVTAVPSSYSIPQWTITNNTTNPPAISTQTAAYTLANYGIQNPSAQLGVKYTYWTGADVFIPGTAAPSNFIGRSNPTSFQVNGITVSWVVQSNGDCVINVN</sequence>
<proteinExistence type="predicted"/>
<accession>A0A1G9B0L9</accession>
<evidence type="ECO:0000313" key="2">
    <source>
        <dbReference type="Proteomes" id="UP000199580"/>
    </source>
</evidence>
<protein>
    <submittedName>
        <fullName evidence="1">Uncharacterized protein</fullName>
    </submittedName>
</protein>
<dbReference type="PROSITE" id="PS51257">
    <property type="entry name" value="PROKAR_LIPOPROTEIN"/>
    <property type="match status" value="1"/>
</dbReference>
<reference evidence="1 2" key="1">
    <citation type="submission" date="2016-10" db="EMBL/GenBank/DDBJ databases">
        <authorList>
            <person name="de Groot N.N."/>
        </authorList>
    </citation>
    <scope>NUCLEOTIDE SEQUENCE [LARGE SCALE GENOMIC DNA]</scope>
    <source>
        <strain evidence="1 2">CGMCC 1.10076</strain>
    </source>
</reference>
<organism evidence="1 2">
    <name type="scientific">Flavobacterium noncentrifugens</name>
    <dbReference type="NCBI Taxonomy" id="1128970"/>
    <lineage>
        <taxon>Bacteria</taxon>
        <taxon>Pseudomonadati</taxon>
        <taxon>Bacteroidota</taxon>
        <taxon>Flavobacteriia</taxon>
        <taxon>Flavobacteriales</taxon>
        <taxon>Flavobacteriaceae</taxon>
        <taxon>Flavobacterium</taxon>
    </lineage>
</organism>
<dbReference type="RefSeq" id="WP_139171785.1">
    <property type="nucleotide sequence ID" value="NZ_BKAI01000007.1"/>
</dbReference>
<dbReference type="Proteomes" id="UP000199580">
    <property type="component" value="Unassembled WGS sequence"/>
</dbReference>
<name>A0A1G9B0L9_9FLAO</name>
<dbReference type="EMBL" id="FNEZ01000005">
    <property type="protein sequence ID" value="SDK32510.1"/>
    <property type="molecule type" value="Genomic_DNA"/>
</dbReference>
<gene>
    <name evidence="1" type="ORF">SAMN04487935_3113</name>
</gene>
<dbReference type="AlphaFoldDB" id="A0A1G9B0L9"/>
<keyword evidence="2" id="KW-1185">Reference proteome</keyword>
<dbReference type="STRING" id="1128970.SAMN04487935_3113"/>
<evidence type="ECO:0000313" key="1">
    <source>
        <dbReference type="EMBL" id="SDK32510.1"/>
    </source>
</evidence>